<keyword evidence="10" id="KW-0645">Protease</keyword>
<dbReference type="Gene3D" id="3.40.710.10">
    <property type="entry name" value="DD-peptidase/beta-lactamase superfamily"/>
    <property type="match status" value="1"/>
</dbReference>
<evidence type="ECO:0000256" key="4">
    <source>
        <dbReference type="ARBA" id="ARBA00022960"/>
    </source>
</evidence>
<dbReference type="PRINTS" id="PR00725">
    <property type="entry name" value="DADACBPTASE1"/>
</dbReference>
<evidence type="ECO:0000256" key="5">
    <source>
        <dbReference type="ARBA" id="ARBA00022984"/>
    </source>
</evidence>
<evidence type="ECO:0000256" key="6">
    <source>
        <dbReference type="ARBA" id="ARBA00023316"/>
    </source>
</evidence>
<protein>
    <submittedName>
        <fullName evidence="10">D-alanyl-D-alanine carboxypeptidase family protein</fullName>
    </submittedName>
</protein>
<keyword evidence="11" id="KW-1185">Reference proteome</keyword>
<proteinExistence type="inferred from homology"/>
<dbReference type="InterPro" id="IPR012338">
    <property type="entry name" value="Beta-lactam/transpept-like"/>
</dbReference>
<evidence type="ECO:0000256" key="2">
    <source>
        <dbReference type="ARBA" id="ARBA00022729"/>
    </source>
</evidence>
<feature type="domain" description="Peptidase S11 D-alanyl-D-alanine carboxypeptidase A N-terminal" evidence="9">
    <location>
        <begin position="73"/>
        <end position="305"/>
    </location>
</feature>
<dbReference type="Proteomes" id="UP001501444">
    <property type="component" value="Unassembled WGS sequence"/>
</dbReference>
<evidence type="ECO:0000256" key="8">
    <source>
        <dbReference type="SAM" id="Phobius"/>
    </source>
</evidence>
<keyword evidence="3" id="KW-0378">Hydrolase</keyword>
<dbReference type="InterPro" id="IPR001967">
    <property type="entry name" value="Peptidase_S11_N"/>
</dbReference>
<dbReference type="PANTHER" id="PTHR21581:SF33">
    <property type="entry name" value="D-ALANYL-D-ALANINE CARBOXYPEPTIDASE DACB"/>
    <property type="match status" value="1"/>
</dbReference>
<dbReference type="Pfam" id="PF00768">
    <property type="entry name" value="Peptidase_S11"/>
    <property type="match status" value="1"/>
</dbReference>
<evidence type="ECO:0000313" key="11">
    <source>
        <dbReference type="Proteomes" id="UP001501444"/>
    </source>
</evidence>
<comment type="similarity">
    <text evidence="1 7">Belongs to the peptidase S11 family.</text>
</comment>
<dbReference type="RefSeq" id="WP_344620358.1">
    <property type="nucleotide sequence ID" value="NZ_BAAARV010000131.1"/>
</dbReference>
<sequence length="409" mass="41854">MEVWRLAAAALTVLPLVGPSGGPSSPTPVVPCPYASTPTIPPTPPSPERDPAAPVVGGERMATTGLAVPDGAAAPPTLSAMSWVVADLDTGEVLGACAPHLRRRPASVQKLLLAATVLPKLDPNQVVEATPADLDLPADSSMVGLIVGGHYPVSALWYGLLLESGNDAANTLARVGGGDGGVPATIAAMNAEAHRLGADDTHAVTPSGYDGPDQFTSAYDLALIARENFARPAFLQYDTALTFQWPAQPPKDPKGFQIQNENKLLTEYPGAIGGKTGFTDEARHTYVGAARRGDRRLVVTIMGAEVVPARAWKQGTTLLDWGFARPAGSSVGHLVTPEEAEALHNPPPSAVAVASAAAAPAGTRPPSATRAPSGTTLALGGAGIVLIAGAGVVFVRARRRYGVSSAGGR</sequence>
<evidence type="ECO:0000256" key="1">
    <source>
        <dbReference type="ARBA" id="ARBA00007164"/>
    </source>
</evidence>
<keyword evidence="6" id="KW-0961">Cell wall biogenesis/degradation</keyword>
<reference evidence="11" key="1">
    <citation type="journal article" date="2019" name="Int. J. Syst. Evol. Microbiol.">
        <title>The Global Catalogue of Microorganisms (GCM) 10K type strain sequencing project: providing services to taxonomists for standard genome sequencing and annotation.</title>
        <authorList>
            <consortium name="The Broad Institute Genomics Platform"/>
            <consortium name="The Broad Institute Genome Sequencing Center for Infectious Disease"/>
            <person name="Wu L."/>
            <person name="Ma J."/>
        </authorList>
    </citation>
    <scope>NUCLEOTIDE SEQUENCE [LARGE SCALE GENOMIC DNA]</scope>
    <source>
        <strain evidence="11">JCM 3272</strain>
    </source>
</reference>
<evidence type="ECO:0000313" key="10">
    <source>
        <dbReference type="EMBL" id="GAA2392812.1"/>
    </source>
</evidence>
<keyword evidence="4" id="KW-0133">Cell shape</keyword>
<name>A0ABP5V249_9ACTN</name>
<dbReference type="GO" id="GO:0004180">
    <property type="term" value="F:carboxypeptidase activity"/>
    <property type="evidence" value="ECO:0007669"/>
    <property type="project" value="UniProtKB-KW"/>
</dbReference>
<keyword evidence="10" id="KW-0121">Carboxypeptidase</keyword>
<accession>A0ABP5V249</accession>
<evidence type="ECO:0000256" key="7">
    <source>
        <dbReference type="RuleBase" id="RU004016"/>
    </source>
</evidence>
<keyword evidence="8" id="KW-0812">Transmembrane</keyword>
<dbReference type="SUPFAM" id="SSF56601">
    <property type="entry name" value="beta-lactamase/transpeptidase-like"/>
    <property type="match status" value="1"/>
</dbReference>
<feature type="transmembrane region" description="Helical" evidence="8">
    <location>
        <begin position="377"/>
        <end position="395"/>
    </location>
</feature>
<dbReference type="PANTHER" id="PTHR21581">
    <property type="entry name" value="D-ALANYL-D-ALANINE CARBOXYPEPTIDASE"/>
    <property type="match status" value="1"/>
</dbReference>
<keyword evidence="8" id="KW-0472">Membrane</keyword>
<organism evidence="10 11">
    <name type="scientific">Dactylosporangium salmoneum</name>
    <dbReference type="NCBI Taxonomy" id="53361"/>
    <lineage>
        <taxon>Bacteria</taxon>
        <taxon>Bacillati</taxon>
        <taxon>Actinomycetota</taxon>
        <taxon>Actinomycetes</taxon>
        <taxon>Micromonosporales</taxon>
        <taxon>Micromonosporaceae</taxon>
        <taxon>Dactylosporangium</taxon>
    </lineage>
</organism>
<evidence type="ECO:0000256" key="3">
    <source>
        <dbReference type="ARBA" id="ARBA00022801"/>
    </source>
</evidence>
<gene>
    <name evidence="10" type="ORF">GCM10010170_105730</name>
</gene>
<evidence type="ECO:0000259" key="9">
    <source>
        <dbReference type="Pfam" id="PF00768"/>
    </source>
</evidence>
<dbReference type="EMBL" id="BAAARV010000131">
    <property type="protein sequence ID" value="GAA2392812.1"/>
    <property type="molecule type" value="Genomic_DNA"/>
</dbReference>
<keyword evidence="5" id="KW-0573">Peptidoglycan synthesis</keyword>
<keyword evidence="2" id="KW-0732">Signal</keyword>
<comment type="caution">
    <text evidence="10">The sequence shown here is derived from an EMBL/GenBank/DDBJ whole genome shotgun (WGS) entry which is preliminary data.</text>
</comment>
<keyword evidence="8" id="KW-1133">Transmembrane helix</keyword>
<dbReference type="InterPro" id="IPR018044">
    <property type="entry name" value="Peptidase_S11"/>
</dbReference>